<dbReference type="Proteomes" id="UP000179807">
    <property type="component" value="Unassembled WGS sequence"/>
</dbReference>
<sequence length="319" mass="36319">MKAVQNSMKGFAGSNFVQQRLWSWRPVFTPPAFLIIDIIIAVLFFVIGALTFIANDNIKDASVRYDNLCAVGEVCNVTLHVDEKIEGKINFYYKLTNFHQNQRRYVISRSDDQLAGKYVKFDDLVNCKPLRGIDDSEDQMLLPCGLAPLTFFNDTYSIDADLPFSDNDIAWKSDIENVYKPLSSEYKNGIRYLEENYNESFPGGQTNQHFIVWMRPSALSTFVKLYAKCDDCTMEAGDYTIMIHNNYPTDGFNGEKWILVSRDSNIGTKNQFFAIACFIVGGVAVVACVFMAILILISPRKRGDLELIEELIRQHAEKK</sequence>
<dbReference type="GO" id="GO:0005783">
    <property type="term" value="C:endoplasmic reticulum"/>
    <property type="evidence" value="ECO:0007669"/>
    <property type="project" value="TreeGrafter"/>
</dbReference>
<dbReference type="AlphaFoldDB" id="A0A1J4K0E8"/>
<keyword evidence="5 6" id="KW-0472">Membrane</keyword>
<dbReference type="RefSeq" id="XP_068357843.1">
    <property type="nucleotide sequence ID" value="XM_068505726.1"/>
</dbReference>
<dbReference type="OrthoDB" id="340608at2759"/>
<dbReference type="GeneID" id="94840430"/>
<organism evidence="8 9">
    <name type="scientific">Tritrichomonas foetus</name>
    <dbReference type="NCBI Taxonomy" id="1144522"/>
    <lineage>
        <taxon>Eukaryota</taxon>
        <taxon>Metamonada</taxon>
        <taxon>Parabasalia</taxon>
        <taxon>Tritrichomonadida</taxon>
        <taxon>Tritrichomonadidae</taxon>
        <taxon>Tritrichomonas</taxon>
    </lineage>
</organism>
<dbReference type="PIRSF" id="PIRSF015840">
    <property type="entry name" value="DUF284_TM_euk"/>
    <property type="match status" value="1"/>
</dbReference>
<dbReference type="PANTHER" id="PTHR10926:SF0">
    <property type="entry name" value="CDC50, ISOFORM A"/>
    <property type="match status" value="1"/>
</dbReference>
<evidence type="ECO:0000256" key="7">
    <source>
        <dbReference type="SAM" id="Phobius"/>
    </source>
</evidence>
<evidence type="ECO:0000313" key="9">
    <source>
        <dbReference type="Proteomes" id="UP000179807"/>
    </source>
</evidence>
<keyword evidence="4 7" id="KW-1133">Transmembrane helix</keyword>
<evidence type="ECO:0000256" key="2">
    <source>
        <dbReference type="ARBA" id="ARBA00009457"/>
    </source>
</evidence>
<keyword evidence="3 7" id="KW-0812">Transmembrane</keyword>
<accession>A0A1J4K0E8</accession>
<evidence type="ECO:0000256" key="4">
    <source>
        <dbReference type="ARBA" id="ARBA00022989"/>
    </source>
</evidence>
<comment type="caution">
    <text evidence="8">The sequence shown here is derived from an EMBL/GenBank/DDBJ whole genome shotgun (WGS) entry which is preliminary data.</text>
</comment>
<gene>
    <name evidence="8" type="primary">ALIS3</name>
    <name evidence="8" type="ORF">TRFO_27710</name>
</gene>
<dbReference type="EMBL" id="MLAK01000783">
    <property type="protein sequence ID" value="OHT04707.1"/>
    <property type="molecule type" value="Genomic_DNA"/>
</dbReference>
<dbReference type="PANTHER" id="PTHR10926">
    <property type="entry name" value="CELL CYCLE CONTROL PROTEIN 50"/>
    <property type="match status" value="1"/>
</dbReference>
<comment type="similarity">
    <text evidence="2 6">Belongs to the CDC50/LEM3 family.</text>
</comment>
<evidence type="ECO:0000313" key="8">
    <source>
        <dbReference type="EMBL" id="OHT04707.1"/>
    </source>
</evidence>
<evidence type="ECO:0000256" key="1">
    <source>
        <dbReference type="ARBA" id="ARBA00004141"/>
    </source>
</evidence>
<dbReference type="GO" id="GO:0005794">
    <property type="term" value="C:Golgi apparatus"/>
    <property type="evidence" value="ECO:0007669"/>
    <property type="project" value="TreeGrafter"/>
</dbReference>
<name>A0A1J4K0E8_9EUKA</name>
<dbReference type="GO" id="GO:0005886">
    <property type="term" value="C:plasma membrane"/>
    <property type="evidence" value="ECO:0007669"/>
    <property type="project" value="TreeGrafter"/>
</dbReference>
<reference evidence="8" key="1">
    <citation type="submission" date="2016-10" db="EMBL/GenBank/DDBJ databases">
        <authorList>
            <person name="Benchimol M."/>
            <person name="Almeida L.G."/>
            <person name="Vasconcelos A.T."/>
            <person name="Perreira-Neves A."/>
            <person name="Rosa I.A."/>
            <person name="Tasca T."/>
            <person name="Bogo M.R."/>
            <person name="de Souza W."/>
        </authorList>
    </citation>
    <scope>NUCLEOTIDE SEQUENCE [LARGE SCALE GENOMIC DNA]</scope>
    <source>
        <strain evidence="8">K</strain>
    </source>
</reference>
<comment type="subcellular location">
    <subcellularLocation>
        <location evidence="1">Membrane</location>
        <topology evidence="1">Multi-pass membrane protein</topology>
    </subcellularLocation>
</comment>
<dbReference type="Pfam" id="PF03381">
    <property type="entry name" value="CDC50"/>
    <property type="match status" value="1"/>
</dbReference>
<dbReference type="InterPro" id="IPR005045">
    <property type="entry name" value="CDC50/LEM3_fam"/>
</dbReference>
<protein>
    <submittedName>
        <fullName evidence="8">ALA-interacting subunit 3</fullName>
    </submittedName>
</protein>
<dbReference type="VEuPathDB" id="TrichDB:TRFO_27710"/>
<keyword evidence="9" id="KW-1185">Reference proteome</keyword>
<evidence type="ECO:0000256" key="3">
    <source>
        <dbReference type="ARBA" id="ARBA00022692"/>
    </source>
</evidence>
<evidence type="ECO:0000256" key="6">
    <source>
        <dbReference type="PIRNR" id="PIRNR015840"/>
    </source>
</evidence>
<evidence type="ECO:0000256" key="5">
    <source>
        <dbReference type="ARBA" id="ARBA00023136"/>
    </source>
</evidence>
<feature type="transmembrane region" description="Helical" evidence="7">
    <location>
        <begin position="32"/>
        <end position="54"/>
    </location>
</feature>
<proteinExistence type="inferred from homology"/>
<feature type="transmembrane region" description="Helical" evidence="7">
    <location>
        <begin position="272"/>
        <end position="297"/>
    </location>
</feature>